<evidence type="ECO:0000256" key="1">
    <source>
        <dbReference type="ARBA" id="ARBA00004613"/>
    </source>
</evidence>
<sequence length="111" mass="12176">MPQSRVFTILALIIMIHGVLAANINYEILADDGHPNKCVMEGPKGEVIIESGESIHHPTKCAQIECGRDGWALVYSCEEKYPPKGCVSDGYVDIEADFPDCCELSFKCNDA</sequence>
<dbReference type="RefSeq" id="XP_016942268.3">
    <property type="nucleotide sequence ID" value="XM_017086779.4"/>
</dbReference>
<feature type="chain" id="PRO_5046887707" description="Single domain-containing protein" evidence="3">
    <location>
        <begin position="22"/>
        <end position="111"/>
    </location>
</feature>
<organism evidence="5 6">
    <name type="scientific">Drosophila suzukii</name>
    <name type="common">Spotted-wing drosophila fruit fly</name>
    <dbReference type="NCBI Taxonomy" id="28584"/>
    <lineage>
        <taxon>Eukaryota</taxon>
        <taxon>Metazoa</taxon>
        <taxon>Ecdysozoa</taxon>
        <taxon>Arthropoda</taxon>
        <taxon>Hexapoda</taxon>
        <taxon>Insecta</taxon>
        <taxon>Pterygota</taxon>
        <taxon>Neoptera</taxon>
        <taxon>Endopterygota</taxon>
        <taxon>Diptera</taxon>
        <taxon>Brachycera</taxon>
        <taxon>Muscomorpha</taxon>
        <taxon>Ephydroidea</taxon>
        <taxon>Drosophilidae</taxon>
        <taxon>Drosophila</taxon>
        <taxon>Sophophora</taxon>
    </lineage>
</organism>
<evidence type="ECO:0000313" key="6">
    <source>
        <dbReference type="RefSeq" id="XP_016942268.3"/>
    </source>
</evidence>
<keyword evidence="5" id="KW-1185">Reference proteome</keyword>
<keyword evidence="2" id="KW-0964">Secreted</keyword>
<dbReference type="PANTHER" id="PTHR39957:SF1">
    <property type="entry name" value="AT09846P1-RELATED"/>
    <property type="match status" value="1"/>
</dbReference>
<dbReference type="GeneID" id="108019091"/>
<name>A0AB39ZSR4_DROSZ</name>
<dbReference type="PANTHER" id="PTHR39957">
    <property type="entry name" value="AT09846P1-RELATED"/>
    <property type="match status" value="1"/>
</dbReference>
<dbReference type="SMART" id="SM01318">
    <property type="entry name" value="SVWC"/>
    <property type="match status" value="1"/>
</dbReference>
<dbReference type="InterPro" id="IPR029277">
    <property type="entry name" value="SVWC_dom"/>
</dbReference>
<reference evidence="6" key="1">
    <citation type="submission" date="2025-08" db="UniProtKB">
        <authorList>
            <consortium name="RefSeq"/>
        </authorList>
    </citation>
    <scope>IDENTIFICATION</scope>
</reference>
<evidence type="ECO:0000256" key="3">
    <source>
        <dbReference type="SAM" id="SignalP"/>
    </source>
</evidence>
<feature type="domain" description="Single" evidence="4">
    <location>
        <begin position="38"/>
        <end position="108"/>
    </location>
</feature>
<feature type="signal peptide" evidence="3">
    <location>
        <begin position="1"/>
        <end position="21"/>
    </location>
</feature>
<proteinExistence type="predicted"/>
<evidence type="ECO:0000259" key="4">
    <source>
        <dbReference type="SMART" id="SM01318"/>
    </source>
</evidence>
<gene>
    <name evidence="6" type="primary">LOC108019091</name>
</gene>
<dbReference type="GO" id="GO:0005576">
    <property type="term" value="C:extracellular region"/>
    <property type="evidence" value="ECO:0007669"/>
    <property type="project" value="UniProtKB-SubCell"/>
</dbReference>
<dbReference type="AlphaFoldDB" id="A0AB39ZSR4"/>
<accession>A0AB39ZSR4</accession>
<dbReference type="InterPro" id="IPR053308">
    <property type="entry name" value="Vago-like"/>
</dbReference>
<evidence type="ECO:0000256" key="2">
    <source>
        <dbReference type="ARBA" id="ARBA00022525"/>
    </source>
</evidence>
<keyword evidence="3" id="KW-0732">Signal</keyword>
<evidence type="ECO:0000313" key="5">
    <source>
        <dbReference type="Proteomes" id="UP001652628"/>
    </source>
</evidence>
<dbReference type="Pfam" id="PF15430">
    <property type="entry name" value="SVWC"/>
    <property type="match status" value="1"/>
</dbReference>
<protein>
    <recommendedName>
        <fullName evidence="4">Single domain-containing protein</fullName>
    </recommendedName>
</protein>
<dbReference type="Proteomes" id="UP001652628">
    <property type="component" value="Chromosome 2L"/>
</dbReference>
<comment type="subcellular location">
    <subcellularLocation>
        <location evidence="1">Secreted</location>
    </subcellularLocation>
</comment>